<dbReference type="Proteomes" id="UP000061839">
    <property type="component" value="Chromosome"/>
</dbReference>
<dbReference type="PANTHER" id="PTHR43133">
    <property type="entry name" value="RNA POLYMERASE ECF-TYPE SIGMA FACTO"/>
    <property type="match status" value="1"/>
</dbReference>
<evidence type="ECO:0000256" key="3">
    <source>
        <dbReference type="ARBA" id="ARBA00023082"/>
    </source>
</evidence>
<dbReference type="PANTHER" id="PTHR43133:SF52">
    <property type="entry name" value="ECF RNA POLYMERASE SIGMA FACTOR SIGL"/>
    <property type="match status" value="1"/>
</dbReference>
<evidence type="ECO:0000259" key="7">
    <source>
        <dbReference type="Pfam" id="PF08281"/>
    </source>
</evidence>
<dbReference type="AlphaFoldDB" id="A0A0D4C3K1"/>
<keyword evidence="5" id="KW-0804">Transcription</keyword>
<evidence type="ECO:0000259" key="6">
    <source>
        <dbReference type="Pfam" id="PF04542"/>
    </source>
</evidence>
<proteinExistence type="inferred from homology"/>
<dbReference type="KEGG" id="ari:UM93_12185"/>
<sequence>MERNIRFQGLHQQFSGRVLAYIRRRVSSDDTAEELVADVFRIAWQKIDDHEEPGIGWLLSIARNVIGNEYRGRKRAQQLQLRLQEVQRLQQQDHNAENELVAAGLQFLREAEREILMLAYWEDLSLAEIGLILKCSESAAGVRLHRARRAFASVLPRAAKNRTGN</sequence>
<dbReference type="InterPro" id="IPR007627">
    <property type="entry name" value="RNA_pol_sigma70_r2"/>
</dbReference>
<evidence type="ECO:0000256" key="4">
    <source>
        <dbReference type="ARBA" id="ARBA00023125"/>
    </source>
</evidence>
<dbReference type="PATRIC" id="fig|1618207.4.peg.2472"/>
<dbReference type="STRING" id="1618207.UM93_12185"/>
<keyword evidence="3" id="KW-0731">Sigma factor</keyword>
<dbReference type="Pfam" id="PF08281">
    <property type="entry name" value="Sigma70_r4_2"/>
    <property type="match status" value="1"/>
</dbReference>
<dbReference type="InterPro" id="IPR036388">
    <property type="entry name" value="WH-like_DNA-bd_sf"/>
</dbReference>
<evidence type="ECO:0000256" key="1">
    <source>
        <dbReference type="ARBA" id="ARBA00010641"/>
    </source>
</evidence>
<accession>A0A0D4C3K1</accession>
<dbReference type="InterPro" id="IPR013325">
    <property type="entry name" value="RNA_pol_sigma_r2"/>
</dbReference>
<evidence type="ECO:0008006" key="10">
    <source>
        <dbReference type="Google" id="ProtNLM"/>
    </source>
</evidence>
<dbReference type="OrthoDB" id="4184921at2"/>
<dbReference type="InterPro" id="IPR014284">
    <property type="entry name" value="RNA_pol_sigma-70_dom"/>
</dbReference>
<feature type="domain" description="RNA polymerase sigma factor 70 region 4 type 2" evidence="7">
    <location>
        <begin position="108"/>
        <end position="150"/>
    </location>
</feature>
<name>A0A0D4C3K1_9MICC</name>
<dbReference type="NCBIfam" id="TIGR02937">
    <property type="entry name" value="sigma70-ECF"/>
    <property type="match status" value="1"/>
</dbReference>
<dbReference type="GO" id="GO:0016987">
    <property type="term" value="F:sigma factor activity"/>
    <property type="evidence" value="ECO:0007669"/>
    <property type="project" value="UniProtKB-KW"/>
</dbReference>
<keyword evidence="9" id="KW-1185">Reference proteome</keyword>
<dbReference type="Pfam" id="PF04542">
    <property type="entry name" value="Sigma70_r2"/>
    <property type="match status" value="1"/>
</dbReference>
<dbReference type="Gene3D" id="1.10.1740.10">
    <property type="match status" value="1"/>
</dbReference>
<evidence type="ECO:0000256" key="2">
    <source>
        <dbReference type="ARBA" id="ARBA00023015"/>
    </source>
</evidence>
<dbReference type="SUPFAM" id="SSF88946">
    <property type="entry name" value="Sigma2 domain of RNA polymerase sigma factors"/>
    <property type="match status" value="1"/>
</dbReference>
<dbReference type="InterPro" id="IPR013249">
    <property type="entry name" value="RNA_pol_sigma70_r4_t2"/>
</dbReference>
<dbReference type="Gene3D" id="1.10.10.10">
    <property type="entry name" value="Winged helix-like DNA-binding domain superfamily/Winged helix DNA-binding domain"/>
    <property type="match status" value="1"/>
</dbReference>
<evidence type="ECO:0000313" key="8">
    <source>
        <dbReference type="EMBL" id="AJT43104.1"/>
    </source>
</evidence>
<dbReference type="EMBL" id="CP011005">
    <property type="protein sequence ID" value="AJT43104.1"/>
    <property type="molecule type" value="Genomic_DNA"/>
</dbReference>
<dbReference type="InterPro" id="IPR013324">
    <property type="entry name" value="RNA_pol_sigma_r3/r4-like"/>
</dbReference>
<organism evidence="8 9">
    <name type="scientific">Psychromicrobium lacuslunae</name>
    <dbReference type="NCBI Taxonomy" id="1618207"/>
    <lineage>
        <taxon>Bacteria</taxon>
        <taxon>Bacillati</taxon>
        <taxon>Actinomycetota</taxon>
        <taxon>Actinomycetes</taxon>
        <taxon>Micrococcales</taxon>
        <taxon>Micrococcaceae</taxon>
        <taxon>Psychromicrobium</taxon>
    </lineage>
</organism>
<comment type="similarity">
    <text evidence="1">Belongs to the sigma-70 factor family. ECF subfamily.</text>
</comment>
<evidence type="ECO:0000256" key="5">
    <source>
        <dbReference type="ARBA" id="ARBA00023163"/>
    </source>
</evidence>
<dbReference type="GO" id="GO:0006352">
    <property type="term" value="P:DNA-templated transcription initiation"/>
    <property type="evidence" value="ECO:0007669"/>
    <property type="project" value="InterPro"/>
</dbReference>
<reference evidence="8 9" key="1">
    <citation type="journal article" date="2015" name="Genome Announc.">
        <title>Complete Genome Sequencing of Protease-Producing Novel Arthrobacter sp. Strain IHBB 11108 Using PacBio Single-Molecule Real-Time Sequencing Technology.</title>
        <authorList>
            <person name="Kiran S."/>
            <person name="Swarnkar M.K."/>
            <person name="Pal M."/>
            <person name="Thakur R."/>
            <person name="Tewari R."/>
            <person name="Singh A.K."/>
            <person name="Gulati A."/>
        </authorList>
    </citation>
    <scope>NUCLEOTIDE SEQUENCE [LARGE SCALE GENOMIC DNA]</scope>
    <source>
        <strain evidence="8 9">IHBB 11108</strain>
    </source>
</reference>
<evidence type="ECO:0000313" key="9">
    <source>
        <dbReference type="Proteomes" id="UP000061839"/>
    </source>
</evidence>
<dbReference type="InterPro" id="IPR039425">
    <property type="entry name" value="RNA_pol_sigma-70-like"/>
</dbReference>
<gene>
    <name evidence="8" type="ORF">UM93_12185</name>
</gene>
<keyword evidence="2" id="KW-0805">Transcription regulation</keyword>
<dbReference type="SUPFAM" id="SSF88659">
    <property type="entry name" value="Sigma3 and sigma4 domains of RNA polymerase sigma factors"/>
    <property type="match status" value="1"/>
</dbReference>
<dbReference type="CDD" id="cd06171">
    <property type="entry name" value="Sigma70_r4"/>
    <property type="match status" value="1"/>
</dbReference>
<feature type="domain" description="RNA polymerase sigma-70 region 2" evidence="6">
    <location>
        <begin position="11"/>
        <end position="75"/>
    </location>
</feature>
<dbReference type="GO" id="GO:0003677">
    <property type="term" value="F:DNA binding"/>
    <property type="evidence" value="ECO:0007669"/>
    <property type="project" value="UniProtKB-KW"/>
</dbReference>
<keyword evidence="4" id="KW-0238">DNA-binding</keyword>
<protein>
    <recommendedName>
        <fullName evidence="10">RNA polymerase</fullName>
    </recommendedName>
</protein>
<dbReference type="HOGENOM" id="CLU_047691_9_2_11"/>